<protein>
    <submittedName>
        <fullName evidence="2">Uncharacterized protein</fullName>
    </submittedName>
</protein>
<organism evidence="2 3">
    <name type="scientific">Acropora cervicornis</name>
    <name type="common">Staghorn coral</name>
    <dbReference type="NCBI Taxonomy" id="6130"/>
    <lineage>
        <taxon>Eukaryota</taxon>
        <taxon>Metazoa</taxon>
        <taxon>Cnidaria</taxon>
        <taxon>Anthozoa</taxon>
        <taxon>Hexacorallia</taxon>
        <taxon>Scleractinia</taxon>
        <taxon>Astrocoeniina</taxon>
        <taxon>Acroporidae</taxon>
        <taxon>Acropora</taxon>
    </lineage>
</organism>
<feature type="signal peptide" evidence="1">
    <location>
        <begin position="1"/>
        <end position="17"/>
    </location>
</feature>
<name>A0AAD9QST7_ACRCE</name>
<reference evidence="2" key="2">
    <citation type="journal article" date="2023" name="Science">
        <title>Genomic signatures of disease resistance in endangered staghorn corals.</title>
        <authorList>
            <person name="Vollmer S.V."/>
            <person name="Selwyn J.D."/>
            <person name="Despard B.A."/>
            <person name="Roesel C.L."/>
        </authorList>
    </citation>
    <scope>NUCLEOTIDE SEQUENCE</scope>
    <source>
        <strain evidence="2">K2</strain>
    </source>
</reference>
<evidence type="ECO:0000313" key="3">
    <source>
        <dbReference type="Proteomes" id="UP001249851"/>
    </source>
</evidence>
<dbReference type="AlphaFoldDB" id="A0AAD9QST7"/>
<keyword evidence="1" id="KW-0732">Signal</keyword>
<evidence type="ECO:0000313" key="2">
    <source>
        <dbReference type="EMBL" id="KAK2566738.1"/>
    </source>
</evidence>
<keyword evidence="3" id="KW-1185">Reference proteome</keyword>
<dbReference type="EMBL" id="JARQWQ010000016">
    <property type="protein sequence ID" value="KAK2566738.1"/>
    <property type="molecule type" value="Genomic_DNA"/>
</dbReference>
<comment type="caution">
    <text evidence="2">The sequence shown here is derived from an EMBL/GenBank/DDBJ whole genome shotgun (WGS) entry which is preliminary data.</text>
</comment>
<evidence type="ECO:0000256" key="1">
    <source>
        <dbReference type="SAM" id="SignalP"/>
    </source>
</evidence>
<accession>A0AAD9QST7</accession>
<dbReference type="Proteomes" id="UP001249851">
    <property type="component" value="Unassembled WGS sequence"/>
</dbReference>
<reference evidence="2" key="1">
    <citation type="journal article" date="2023" name="G3 (Bethesda)">
        <title>Whole genome assembly and annotation of the endangered Caribbean coral Acropora cervicornis.</title>
        <authorList>
            <person name="Selwyn J.D."/>
            <person name="Vollmer S.V."/>
        </authorList>
    </citation>
    <scope>NUCLEOTIDE SEQUENCE</scope>
    <source>
        <strain evidence="2">K2</strain>
    </source>
</reference>
<gene>
    <name evidence="2" type="ORF">P5673_009410</name>
</gene>
<feature type="chain" id="PRO_5042067816" evidence="1">
    <location>
        <begin position="18"/>
        <end position="116"/>
    </location>
</feature>
<proteinExistence type="predicted"/>
<sequence length="116" mass="13219">MALLIMIYPGIMCLILGLHDTFPSMKRQNGAPVVKFAPFCYVVQTHEFSPFDVTLSSKRENLSSSASKPTFLVETTLKKEATRKLQTIQEMVQILFKFRRTMTSESQSLLKALMVR</sequence>